<feature type="compositionally biased region" description="Basic residues" evidence="1">
    <location>
        <begin position="97"/>
        <end position="109"/>
    </location>
</feature>
<feature type="compositionally biased region" description="Low complexity" evidence="1">
    <location>
        <begin position="473"/>
        <end position="482"/>
    </location>
</feature>
<feature type="compositionally biased region" description="Polar residues" evidence="1">
    <location>
        <begin position="73"/>
        <end position="90"/>
    </location>
</feature>
<feature type="compositionally biased region" description="Polar residues" evidence="1">
    <location>
        <begin position="490"/>
        <end position="499"/>
    </location>
</feature>
<feature type="compositionally biased region" description="Polar residues" evidence="1">
    <location>
        <begin position="199"/>
        <end position="209"/>
    </location>
</feature>
<evidence type="ECO:0000313" key="3">
    <source>
        <dbReference type="Proteomes" id="UP000054988"/>
    </source>
</evidence>
<proteinExistence type="predicted"/>
<dbReference type="EMBL" id="LATX01002321">
    <property type="protein sequence ID" value="KTB31475.1"/>
    <property type="molecule type" value="Genomic_DNA"/>
</dbReference>
<dbReference type="eggNOG" id="ENOG502RBMR">
    <property type="taxonomic scope" value="Eukaryota"/>
</dbReference>
<feature type="compositionally biased region" description="Polar residues" evidence="1">
    <location>
        <begin position="1"/>
        <end position="19"/>
    </location>
</feature>
<feature type="region of interest" description="Disordered" evidence="1">
    <location>
        <begin position="468"/>
        <end position="550"/>
    </location>
</feature>
<feature type="region of interest" description="Disordered" evidence="1">
    <location>
        <begin position="584"/>
        <end position="618"/>
    </location>
</feature>
<feature type="compositionally biased region" description="Acidic residues" evidence="1">
    <location>
        <begin position="672"/>
        <end position="685"/>
    </location>
</feature>
<comment type="caution">
    <text evidence="2">The sequence shown here is derived from an EMBL/GenBank/DDBJ whole genome shotgun (WGS) entry which is preliminary data.</text>
</comment>
<feature type="compositionally biased region" description="Polar residues" evidence="1">
    <location>
        <begin position="54"/>
        <end position="63"/>
    </location>
</feature>
<dbReference type="AlphaFoldDB" id="A0A0W0F590"/>
<evidence type="ECO:0000313" key="2">
    <source>
        <dbReference type="EMBL" id="KTB31475.1"/>
    </source>
</evidence>
<name>A0A0W0F590_MONRR</name>
<evidence type="ECO:0000256" key="1">
    <source>
        <dbReference type="SAM" id="MobiDB-lite"/>
    </source>
</evidence>
<feature type="compositionally biased region" description="Basic and acidic residues" evidence="1">
    <location>
        <begin position="312"/>
        <end position="321"/>
    </location>
</feature>
<organism evidence="2 3">
    <name type="scientific">Moniliophthora roreri</name>
    <name type="common">Frosty pod rot fungus</name>
    <name type="synonym">Monilia roreri</name>
    <dbReference type="NCBI Taxonomy" id="221103"/>
    <lineage>
        <taxon>Eukaryota</taxon>
        <taxon>Fungi</taxon>
        <taxon>Dikarya</taxon>
        <taxon>Basidiomycota</taxon>
        <taxon>Agaricomycotina</taxon>
        <taxon>Agaricomycetes</taxon>
        <taxon>Agaricomycetidae</taxon>
        <taxon>Agaricales</taxon>
        <taxon>Marasmiineae</taxon>
        <taxon>Marasmiaceae</taxon>
        <taxon>Moniliophthora</taxon>
    </lineage>
</organism>
<feature type="region of interest" description="Disordered" evidence="1">
    <location>
        <begin position="1"/>
        <end position="209"/>
    </location>
</feature>
<feature type="region of interest" description="Disordered" evidence="1">
    <location>
        <begin position="649"/>
        <end position="685"/>
    </location>
</feature>
<gene>
    <name evidence="2" type="ORF">WG66_15949</name>
</gene>
<feature type="compositionally biased region" description="Low complexity" evidence="1">
    <location>
        <begin position="605"/>
        <end position="618"/>
    </location>
</feature>
<feature type="region of interest" description="Disordered" evidence="1">
    <location>
        <begin position="261"/>
        <end position="282"/>
    </location>
</feature>
<sequence length="685" mass="73882">MTTTTRLKRNISTEPQNDSALKKPKIRNKNALHAYETPHPTMQSQSEVYKLPSSVGSHVSPSDFSPILKPSRKATSTNLKENSTVAGSSFTRDRFTQKRYGKNRTRSRVRPAALESPFCSANPSPEQVSASAIQSDSPTLASESPQKTRRPSAPTPPRLSDWKYNPSNTVSAVDLPALKHPKAQPKAPDSLSIFHRSPSHTIDFNRPPSQLSLYDYNRSTTYEPSLSLPSNNEEFSRNIQSSSTPFKLSFPFRSPGGKLYSSRAAVSDTDTDSDSCGWDSGSDRMDTASDSIFRSLRLAARNRTGYTTPSPEHSEDEERTRPRSPWIEDSLISAPNSMEWQAPPRSAAYMRDVEMTDNVAARLDSLMISGGTLKPFSFWHGLKVRYPASDEGKNKKRSRLPPLEDTEPVQATILRTRSLGDSDMPQPTARRTRSGTIIAAPGIPSLAPALPVISNPFRRTRSGTVVSGKVNETGATGSATGTRRTRSGTVVANATQEALSTVDERERQGSSISIPGFGSRKRSGSVLAPVGKNAIPAPIPASTSTSRRSRSGSIAALANSVGAKLASIPLPGAGMMHRARSGTVIRLPATAPTPPPEEDVDMDDAASVSTSSSKAVSISIRTETGSPDQLDALATHSPDQLDMLTYAPRSGLRSRAKGKERRAGSASAMLVDQDDGSDDELLLKD</sequence>
<protein>
    <submittedName>
        <fullName evidence="2">Uncharacterized protein</fullName>
    </submittedName>
</protein>
<feature type="compositionally biased region" description="Polar residues" evidence="1">
    <location>
        <begin position="119"/>
        <end position="145"/>
    </location>
</feature>
<feature type="compositionally biased region" description="Low complexity" evidence="1">
    <location>
        <begin position="261"/>
        <end position="280"/>
    </location>
</feature>
<dbReference type="Proteomes" id="UP000054988">
    <property type="component" value="Unassembled WGS sequence"/>
</dbReference>
<reference evidence="2 3" key="1">
    <citation type="submission" date="2015-12" db="EMBL/GenBank/DDBJ databases">
        <title>Draft genome sequence of Moniliophthora roreri, the causal agent of frosty pod rot of cacao.</title>
        <authorList>
            <person name="Aime M.C."/>
            <person name="Diaz-Valderrama J.R."/>
            <person name="Kijpornyongpan T."/>
            <person name="Phillips-Mora W."/>
        </authorList>
    </citation>
    <scope>NUCLEOTIDE SEQUENCE [LARGE SCALE GENOMIC DNA]</scope>
    <source>
        <strain evidence="2 3">MCA 2952</strain>
    </source>
</reference>
<accession>A0A0W0F590</accession>
<feature type="region of interest" description="Disordered" evidence="1">
    <location>
        <begin position="301"/>
        <end position="323"/>
    </location>
</feature>